<keyword evidence="7" id="KW-1185">Reference proteome</keyword>
<sequence>MAQSFDDLNLPNAVVTRIAKEVLPENVSIGKEARTALAKAASVFVLYITSASNALATKNNRKTINGLDVIEAMHETDFHMFVEHLKENLEYFKKIQQEKKDAVVKQKLQKDGESNCAASNDNADENDIQ</sequence>
<dbReference type="Pfam" id="PF00808">
    <property type="entry name" value="CBFD_NFYB_HMF"/>
    <property type="match status" value="1"/>
</dbReference>
<evidence type="ECO:0000256" key="2">
    <source>
        <dbReference type="ARBA" id="ARBA00023242"/>
    </source>
</evidence>
<dbReference type="EMBL" id="JAZDUA010000048">
    <property type="protein sequence ID" value="KAK7870965.1"/>
    <property type="molecule type" value="Genomic_DNA"/>
</dbReference>
<dbReference type="CDD" id="cd22928">
    <property type="entry name" value="HFD_POLE3_DPB4"/>
    <property type="match status" value="1"/>
</dbReference>
<dbReference type="GO" id="GO:0046982">
    <property type="term" value="F:protein heterodimerization activity"/>
    <property type="evidence" value="ECO:0007669"/>
    <property type="project" value="InterPro"/>
</dbReference>
<reference evidence="6 7" key="1">
    <citation type="submission" date="2024-03" db="EMBL/GenBank/DDBJ databases">
        <title>The genome assembly and annotation of the cricket Gryllus longicercus Weissman &amp; Gray.</title>
        <authorList>
            <person name="Szrajer S."/>
            <person name="Gray D."/>
            <person name="Ylla G."/>
        </authorList>
    </citation>
    <scope>NUCLEOTIDE SEQUENCE [LARGE SCALE GENOMIC DNA]</scope>
    <source>
        <strain evidence="6">DAG 2021-001</strain>
        <tissue evidence="6">Whole body minus gut</tissue>
    </source>
</reference>
<dbReference type="GO" id="GO:0006272">
    <property type="term" value="P:leading strand elongation"/>
    <property type="evidence" value="ECO:0007669"/>
    <property type="project" value="TreeGrafter"/>
</dbReference>
<name>A0AAN9VZB9_9ORTH</name>
<feature type="region of interest" description="Disordered" evidence="4">
    <location>
        <begin position="106"/>
        <end position="129"/>
    </location>
</feature>
<protein>
    <recommendedName>
        <fullName evidence="3">DNA polymerase epsilon subunit 3</fullName>
    </recommendedName>
</protein>
<dbReference type="GO" id="GO:0031507">
    <property type="term" value="P:heterochromatin formation"/>
    <property type="evidence" value="ECO:0007669"/>
    <property type="project" value="TreeGrafter"/>
</dbReference>
<comment type="caution">
    <text evidence="6">The sequence shown here is derived from an EMBL/GenBank/DDBJ whole genome shotgun (WGS) entry which is preliminary data.</text>
</comment>
<accession>A0AAN9VZB9</accession>
<dbReference type="GO" id="GO:0031490">
    <property type="term" value="F:chromatin DNA binding"/>
    <property type="evidence" value="ECO:0007669"/>
    <property type="project" value="TreeGrafter"/>
</dbReference>
<organism evidence="6 7">
    <name type="scientific">Gryllus longicercus</name>
    <dbReference type="NCBI Taxonomy" id="2509291"/>
    <lineage>
        <taxon>Eukaryota</taxon>
        <taxon>Metazoa</taxon>
        <taxon>Ecdysozoa</taxon>
        <taxon>Arthropoda</taxon>
        <taxon>Hexapoda</taxon>
        <taxon>Insecta</taxon>
        <taxon>Pterygota</taxon>
        <taxon>Neoptera</taxon>
        <taxon>Polyneoptera</taxon>
        <taxon>Orthoptera</taxon>
        <taxon>Ensifera</taxon>
        <taxon>Gryllidea</taxon>
        <taxon>Grylloidea</taxon>
        <taxon>Gryllidae</taxon>
        <taxon>Gryllinae</taxon>
        <taxon>Gryllus</taxon>
    </lineage>
</organism>
<dbReference type="InterPro" id="IPR051377">
    <property type="entry name" value="DNA_Pol-Epsilon_Subunit"/>
</dbReference>
<evidence type="ECO:0000256" key="4">
    <source>
        <dbReference type="SAM" id="MobiDB-lite"/>
    </source>
</evidence>
<evidence type="ECO:0000313" key="6">
    <source>
        <dbReference type="EMBL" id="KAK7870965.1"/>
    </source>
</evidence>
<evidence type="ECO:0000313" key="7">
    <source>
        <dbReference type="Proteomes" id="UP001378592"/>
    </source>
</evidence>
<dbReference type="GO" id="GO:0006974">
    <property type="term" value="P:DNA damage response"/>
    <property type="evidence" value="ECO:0007669"/>
    <property type="project" value="TreeGrafter"/>
</dbReference>
<dbReference type="Proteomes" id="UP001378592">
    <property type="component" value="Unassembled WGS sequence"/>
</dbReference>
<keyword evidence="2" id="KW-0539">Nucleus</keyword>
<proteinExistence type="predicted"/>
<dbReference type="PANTHER" id="PTHR46172">
    <property type="entry name" value="DNA POLYMERASE EPSILON SUBUNIT 3"/>
    <property type="match status" value="1"/>
</dbReference>
<gene>
    <name evidence="6" type="ORF">R5R35_012176</name>
</gene>
<evidence type="ECO:0000259" key="5">
    <source>
        <dbReference type="Pfam" id="PF00808"/>
    </source>
</evidence>
<dbReference type="PANTHER" id="PTHR46172:SF1">
    <property type="entry name" value="DNA POLYMERASE EPSILON SUBUNIT 3"/>
    <property type="match status" value="1"/>
</dbReference>
<feature type="domain" description="Transcription factor CBF/NF-Y/archaeal histone" evidence="5">
    <location>
        <begin position="9"/>
        <end position="73"/>
    </location>
</feature>
<dbReference type="AlphaFoldDB" id="A0AAN9VZB9"/>
<dbReference type="InterPro" id="IPR003958">
    <property type="entry name" value="CBFA_NFYB_domain"/>
</dbReference>
<evidence type="ECO:0000256" key="1">
    <source>
        <dbReference type="ARBA" id="ARBA00004123"/>
    </source>
</evidence>
<evidence type="ECO:0000256" key="3">
    <source>
        <dbReference type="ARBA" id="ARBA00039793"/>
    </source>
</evidence>
<dbReference type="InterPro" id="IPR009072">
    <property type="entry name" value="Histone-fold"/>
</dbReference>
<dbReference type="SUPFAM" id="SSF47113">
    <property type="entry name" value="Histone-fold"/>
    <property type="match status" value="1"/>
</dbReference>
<dbReference type="GO" id="GO:0008623">
    <property type="term" value="C:CHRAC"/>
    <property type="evidence" value="ECO:0007669"/>
    <property type="project" value="TreeGrafter"/>
</dbReference>
<dbReference type="GO" id="GO:0008622">
    <property type="term" value="C:epsilon DNA polymerase complex"/>
    <property type="evidence" value="ECO:0007669"/>
    <property type="project" value="TreeGrafter"/>
</dbReference>
<comment type="subcellular location">
    <subcellularLocation>
        <location evidence="1">Nucleus</location>
    </subcellularLocation>
</comment>
<dbReference type="Gene3D" id="1.10.20.10">
    <property type="entry name" value="Histone, subunit A"/>
    <property type="match status" value="1"/>
</dbReference>